<dbReference type="OrthoDB" id="429183at2759"/>
<keyword evidence="2" id="KW-0472">Membrane</keyword>
<reference evidence="3" key="1">
    <citation type="submission" date="2020-07" db="EMBL/GenBank/DDBJ databases">
        <authorList>
            <person name="Nieuwenhuis M."/>
            <person name="Van De Peppel L.J.J."/>
        </authorList>
    </citation>
    <scope>NUCLEOTIDE SEQUENCE</scope>
    <source>
        <strain evidence="3">AP01</strain>
        <tissue evidence="3">Mycelium</tissue>
    </source>
</reference>
<evidence type="ECO:0000256" key="2">
    <source>
        <dbReference type="SAM" id="Phobius"/>
    </source>
</evidence>
<protein>
    <submittedName>
        <fullName evidence="3">Uncharacterized protein</fullName>
    </submittedName>
</protein>
<feature type="compositionally biased region" description="Basic and acidic residues" evidence="1">
    <location>
        <begin position="106"/>
        <end position="120"/>
    </location>
</feature>
<accession>A0A9P7G8A7</accession>
<evidence type="ECO:0000313" key="4">
    <source>
        <dbReference type="Proteomes" id="UP000775547"/>
    </source>
</evidence>
<name>A0A9P7G8A7_9AGAR</name>
<feature type="transmembrane region" description="Helical" evidence="2">
    <location>
        <begin position="20"/>
        <end position="43"/>
    </location>
</feature>
<dbReference type="AlphaFoldDB" id="A0A9P7G8A7"/>
<feature type="region of interest" description="Disordered" evidence="1">
    <location>
        <begin position="95"/>
        <end position="120"/>
    </location>
</feature>
<sequence>MAALSATTVILSLRDGCPGLAFFILEVIINASMIIEVAIRFIAFGKPKPIDISSARQAGFMDLDIDTDDEGDELHRPLVRNPILFDIHGVNEEREAFTDTPGATETARDRDTEDTWARLG</sequence>
<dbReference type="EMBL" id="JABCKV010000064">
    <property type="protein sequence ID" value="KAG5644615.1"/>
    <property type="molecule type" value="Genomic_DNA"/>
</dbReference>
<proteinExistence type="predicted"/>
<comment type="caution">
    <text evidence="3">The sequence shown here is derived from an EMBL/GenBank/DDBJ whole genome shotgun (WGS) entry which is preliminary data.</text>
</comment>
<evidence type="ECO:0000313" key="3">
    <source>
        <dbReference type="EMBL" id="KAG5644615.1"/>
    </source>
</evidence>
<reference evidence="3" key="2">
    <citation type="submission" date="2021-10" db="EMBL/GenBank/DDBJ databases">
        <title>Phylogenomics reveals ancestral predisposition of the termite-cultivated fungus Termitomyces towards a domesticated lifestyle.</title>
        <authorList>
            <person name="Auxier B."/>
            <person name="Grum-Grzhimaylo A."/>
            <person name="Cardenas M.E."/>
            <person name="Lodge J.D."/>
            <person name="Laessoe T."/>
            <person name="Pedersen O."/>
            <person name="Smith M.E."/>
            <person name="Kuyper T.W."/>
            <person name="Franco-Molano E.A."/>
            <person name="Baroni T.J."/>
            <person name="Aanen D.K."/>
        </authorList>
    </citation>
    <scope>NUCLEOTIDE SEQUENCE</scope>
    <source>
        <strain evidence="3">AP01</strain>
        <tissue evidence="3">Mycelium</tissue>
    </source>
</reference>
<dbReference type="Proteomes" id="UP000775547">
    <property type="component" value="Unassembled WGS sequence"/>
</dbReference>
<keyword evidence="4" id="KW-1185">Reference proteome</keyword>
<evidence type="ECO:0000256" key="1">
    <source>
        <dbReference type="SAM" id="MobiDB-lite"/>
    </source>
</evidence>
<keyword evidence="2" id="KW-1133">Transmembrane helix</keyword>
<gene>
    <name evidence="3" type="ORF">DXG03_008093</name>
</gene>
<organism evidence="3 4">
    <name type="scientific">Asterophora parasitica</name>
    <dbReference type="NCBI Taxonomy" id="117018"/>
    <lineage>
        <taxon>Eukaryota</taxon>
        <taxon>Fungi</taxon>
        <taxon>Dikarya</taxon>
        <taxon>Basidiomycota</taxon>
        <taxon>Agaricomycotina</taxon>
        <taxon>Agaricomycetes</taxon>
        <taxon>Agaricomycetidae</taxon>
        <taxon>Agaricales</taxon>
        <taxon>Tricholomatineae</taxon>
        <taxon>Lyophyllaceae</taxon>
        <taxon>Asterophora</taxon>
    </lineage>
</organism>
<keyword evidence="2" id="KW-0812">Transmembrane</keyword>